<gene>
    <name evidence="3" type="ORF">H4K34_01640</name>
</gene>
<feature type="signal peptide" evidence="2">
    <location>
        <begin position="1"/>
        <end position="20"/>
    </location>
</feature>
<keyword evidence="1" id="KW-0472">Membrane</keyword>
<keyword evidence="1" id="KW-1133">Transmembrane helix</keyword>
<accession>A0A7H0VFS2</accession>
<protein>
    <submittedName>
        <fullName evidence="3">DUF2167 domain-containing protein</fullName>
    </submittedName>
</protein>
<feature type="chain" id="PRO_5028813085" evidence="2">
    <location>
        <begin position="21"/>
        <end position="321"/>
    </location>
</feature>
<reference evidence="3 4" key="1">
    <citation type="submission" date="2020-08" db="EMBL/GenBank/DDBJ databases">
        <title>Croceimicrobium hydrocarbonivorans gen. nov., sp. nov., a novel marine bacterium isolated from a bacterial consortium that degrades polyethylene terephthalate.</title>
        <authorList>
            <person name="Liu R."/>
        </authorList>
    </citation>
    <scope>NUCLEOTIDE SEQUENCE [LARGE SCALE GENOMIC DNA]</scope>
    <source>
        <strain evidence="3 4">A20-9</strain>
    </source>
</reference>
<dbReference type="InterPro" id="IPR018682">
    <property type="entry name" value="DUF2167_membr"/>
</dbReference>
<keyword evidence="2" id="KW-0732">Signal</keyword>
<dbReference type="Pfam" id="PF09935">
    <property type="entry name" value="DUF2167"/>
    <property type="match status" value="1"/>
</dbReference>
<feature type="transmembrane region" description="Helical" evidence="1">
    <location>
        <begin position="278"/>
        <end position="300"/>
    </location>
</feature>
<sequence length="321" mass="35441">MRKTLIGLSLLLLAASNVKASDSLSTAVDSTALDSISMQFIDEINAYFKFKDSLDNALNFELGSIQLGDDLATLNVPSNFMYLGKSQSIQVLTDVWGNPPDQSVLGMMIPKNTSVLDDSTYAIIISYSEEGYVDDEDAEDLDYDELMETMQGDAQEANPMRIQQGYPSIEVIGWAAAPFYDSENKKLHWAKELSFDHDSAHTLNYNVRILGRRGYLELNFISDLQMLDQIKAEMPEILPAVNFNEGNRYSDFNPDMDKVAAYGIGGLIAGKVLAKAGLFVLLAKFWKIIAVGAVALFAGIRKFMGGKKNEPVNTIDKSEEA</sequence>
<evidence type="ECO:0000313" key="3">
    <source>
        <dbReference type="EMBL" id="QNR24570.1"/>
    </source>
</evidence>
<dbReference type="KEGG" id="chyd:H4K34_01640"/>
<evidence type="ECO:0000313" key="4">
    <source>
        <dbReference type="Proteomes" id="UP000516305"/>
    </source>
</evidence>
<proteinExistence type="predicted"/>
<evidence type="ECO:0000256" key="1">
    <source>
        <dbReference type="SAM" id="Phobius"/>
    </source>
</evidence>
<organism evidence="3 4">
    <name type="scientific">Croceimicrobium hydrocarbonivorans</name>
    <dbReference type="NCBI Taxonomy" id="2761580"/>
    <lineage>
        <taxon>Bacteria</taxon>
        <taxon>Pseudomonadati</taxon>
        <taxon>Bacteroidota</taxon>
        <taxon>Flavobacteriia</taxon>
        <taxon>Flavobacteriales</taxon>
        <taxon>Owenweeksiaceae</taxon>
        <taxon>Croceimicrobium</taxon>
    </lineage>
</organism>
<evidence type="ECO:0000256" key="2">
    <source>
        <dbReference type="SAM" id="SignalP"/>
    </source>
</evidence>
<keyword evidence="1" id="KW-0812">Transmembrane</keyword>
<dbReference type="EMBL" id="CP060139">
    <property type="protein sequence ID" value="QNR24570.1"/>
    <property type="molecule type" value="Genomic_DNA"/>
</dbReference>
<dbReference type="AlphaFoldDB" id="A0A7H0VFS2"/>
<keyword evidence="4" id="KW-1185">Reference proteome</keyword>
<dbReference type="RefSeq" id="WP_210759097.1">
    <property type="nucleotide sequence ID" value="NZ_CP060139.1"/>
</dbReference>
<dbReference type="Proteomes" id="UP000516305">
    <property type="component" value="Chromosome"/>
</dbReference>
<name>A0A7H0VFS2_9FLAO</name>